<protein>
    <submittedName>
        <fullName evidence="2">Uncharacterized protein</fullName>
    </submittedName>
</protein>
<comment type="caution">
    <text evidence="2">The sequence shown here is derived from an EMBL/GenBank/DDBJ whole genome shotgun (WGS) entry which is preliminary data.</text>
</comment>
<feature type="compositionally biased region" description="Polar residues" evidence="1">
    <location>
        <begin position="1"/>
        <end position="25"/>
    </location>
</feature>
<evidence type="ECO:0000313" key="2">
    <source>
        <dbReference type="EMBL" id="KAG9191832.1"/>
    </source>
</evidence>
<organism evidence="2 3">
    <name type="scientific">Alternaria panax</name>
    <dbReference type="NCBI Taxonomy" id="48097"/>
    <lineage>
        <taxon>Eukaryota</taxon>
        <taxon>Fungi</taxon>
        <taxon>Dikarya</taxon>
        <taxon>Ascomycota</taxon>
        <taxon>Pezizomycotina</taxon>
        <taxon>Dothideomycetes</taxon>
        <taxon>Pleosporomycetidae</taxon>
        <taxon>Pleosporales</taxon>
        <taxon>Pleosporineae</taxon>
        <taxon>Pleosporaceae</taxon>
        <taxon>Alternaria</taxon>
        <taxon>Alternaria sect. Panax</taxon>
    </lineage>
</organism>
<dbReference type="Proteomes" id="UP001199106">
    <property type="component" value="Unassembled WGS sequence"/>
</dbReference>
<feature type="region of interest" description="Disordered" evidence="1">
    <location>
        <begin position="1"/>
        <end position="63"/>
    </location>
</feature>
<dbReference type="EMBL" id="JAANER010000003">
    <property type="protein sequence ID" value="KAG9191832.1"/>
    <property type="molecule type" value="Genomic_DNA"/>
</dbReference>
<proteinExistence type="predicted"/>
<keyword evidence="3" id="KW-1185">Reference proteome</keyword>
<reference evidence="2" key="1">
    <citation type="submission" date="2021-07" db="EMBL/GenBank/DDBJ databases">
        <title>Genome Resource of American Ginseng Black Spot Pathogen Alternaria panax.</title>
        <authorList>
            <person name="Qiu C."/>
            <person name="Wang W."/>
            <person name="Liu Z."/>
        </authorList>
    </citation>
    <scope>NUCLEOTIDE SEQUENCE</scope>
    <source>
        <strain evidence="2">BNCC115425</strain>
    </source>
</reference>
<evidence type="ECO:0000256" key="1">
    <source>
        <dbReference type="SAM" id="MobiDB-lite"/>
    </source>
</evidence>
<evidence type="ECO:0000313" key="3">
    <source>
        <dbReference type="Proteomes" id="UP001199106"/>
    </source>
</evidence>
<sequence>MAPSQTHPDWDSLNSNGYQTIDLTLSSPEPEPEPRRRPQPRSQPRPPQRQAQLYFGREPRPYGIPNVKMEASQPMASARNPVAPQPARPINPEHIKQIIDTADPRALQKLLLQLCQVSPAFSGALVRGLAPQSTIAQAMISKHRMRSQQPEHDEESDEIYEATKMKLARSVHSTPNHTPTEEITLSGERLGVKDIYDLKGVRTSGGNRVYRDLVDPAPESGAALQKLSDMGSVVIGKTKTTQFALGERPTSDYGKFSLYEST</sequence>
<dbReference type="Gene3D" id="3.90.1300.10">
    <property type="entry name" value="Amidase signature (AS) domain"/>
    <property type="match status" value="1"/>
</dbReference>
<dbReference type="SUPFAM" id="SSF75304">
    <property type="entry name" value="Amidase signature (AS) enzymes"/>
    <property type="match status" value="1"/>
</dbReference>
<gene>
    <name evidence="2" type="ORF">G6011_10566</name>
</gene>
<name>A0AAD4IBW0_9PLEO</name>
<accession>A0AAD4IBW0</accession>
<dbReference type="PANTHER" id="PTHR46310">
    <property type="entry name" value="AMIDASE 1"/>
    <property type="match status" value="1"/>
</dbReference>
<dbReference type="PANTHER" id="PTHR46310:SF7">
    <property type="entry name" value="AMIDASE 1"/>
    <property type="match status" value="1"/>
</dbReference>
<dbReference type="AlphaFoldDB" id="A0AAD4IBW0"/>
<dbReference type="InterPro" id="IPR036928">
    <property type="entry name" value="AS_sf"/>
</dbReference>